<gene>
    <name evidence="1" type="ORF">HGM15179_020801</name>
</gene>
<keyword evidence="2" id="KW-1185">Reference proteome</keyword>
<feature type="non-terminal residue" evidence="1">
    <location>
        <position position="1"/>
    </location>
</feature>
<evidence type="ECO:0000313" key="2">
    <source>
        <dbReference type="Proteomes" id="UP000796761"/>
    </source>
</evidence>
<sequence>DCNVPMFRQKLNRYQQWILYGIRHAMPKAINIKESPTEFLNSLTFVGQSSDDIRKKLQKDKGQDQYDLGKLLDVARGVYWNRENQQEITEQKIF</sequence>
<dbReference type="InterPro" id="IPR050462">
    <property type="entry name" value="Retroviral_Gag-Pol_poly"/>
</dbReference>
<dbReference type="AlphaFoldDB" id="A0A8K1FYA8"/>
<organism evidence="1 2">
    <name type="scientific">Zosterops borbonicus</name>
    <dbReference type="NCBI Taxonomy" id="364589"/>
    <lineage>
        <taxon>Eukaryota</taxon>
        <taxon>Metazoa</taxon>
        <taxon>Chordata</taxon>
        <taxon>Craniata</taxon>
        <taxon>Vertebrata</taxon>
        <taxon>Euteleostomi</taxon>
        <taxon>Archelosauria</taxon>
        <taxon>Archosauria</taxon>
        <taxon>Dinosauria</taxon>
        <taxon>Saurischia</taxon>
        <taxon>Theropoda</taxon>
        <taxon>Coelurosauria</taxon>
        <taxon>Aves</taxon>
        <taxon>Neognathae</taxon>
        <taxon>Neoaves</taxon>
        <taxon>Telluraves</taxon>
        <taxon>Australaves</taxon>
        <taxon>Passeriformes</taxon>
        <taxon>Sylvioidea</taxon>
        <taxon>Zosteropidae</taxon>
        <taxon>Zosterops</taxon>
    </lineage>
</organism>
<dbReference type="PANTHER" id="PTHR33166">
    <property type="entry name" value="GAG_P30 DOMAIN-CONTAINING PROTEIN"/>
    <property type="match status" value="1"/>
</dbReference>
<feature type="non-terminal residue" evidence="1">
    <location>
        <position position="94"/>
    </location>
</feature>
<reference evidence="1" key="1">
    <citation type="submission" date="2019-04" db="EMBL/GenBank/DDBJ databases">
        <title>Genome assembly of Zosterops borbonicus 15179.</title>
        <authorList>
            <person name="Leroy T."/>
            <person name="Anselmetti Y."/>
            <person name="Tilak M.-K."/>
            <person name="Nabholz B."/>
        </authorList>
    </citation>
    <scope>NUCLEOTIDE SEQUENCE</scope>
    <source>
        <strain evidence="1">HGM_15179</strain>
        <tissue evidence="1">Muscle</tissue>
    </source>
</reference>
<dbReference type="OrthoDB" id="9422159at2759"/>
<dbReference type="EMBL" id="SWJQ01002649">
    <property type="protein sequence ID" value="TRZ06306.1"/>
    <property type="molecule type" value="Genomic_DNA"/>
</dbReference>
<protein>
    <submittedName>
        <fullName evidence="1">Uncharacterized protein</fullName>
    </submittedName>
</protein>
<name>A0A8K1FYA8_9PASS</name>
<dbReference type="Proteomes" id="UP000796761">
    <property type="component" value="Unassembled WGS sequence"/>
</dbReference>
<accession>A0A8K1FYA8</accession>
<proteinExistence type="predicted"/>
<comment type="caution">
    <text evidence="1">The sequence shown here is derived from an EMBL/GenBank/DDBJ whole genome shotgun (WGS) entry which is preliminary data.</text>
</comment>
<evidence type="ECO:0000313" key="1">
    <source>
        <dbReference type="EMBL" id="TRZ06306.1"/>
    </source>
</evidence>